<dbReference type="GO" id="GO:0016791">
    <property type="term" value="F:phosphatase activity"/>
    <property type="evidence" value="ECO:0007669"/>
    <property type="project" value="TreeGrafter"/>
</dbReference>
<dbReference type="InterPro" id="IPR000014">
    <property type="entry name" value="PAS"/>
</dbReference>
<dbReference type="Gene3D" id="3.60.40.10">
    <property type="entry name" value="PPM-type phosphatase domain"/>
    <property type="match status" value="1"/>
</dbReference>
<dbReference type="PANTHER" id="PTHR43156">
    <property type="entry name" value="STAGE II SPORULATION PROTEIN E-RELATED"/>
    <property type="match status" value="1"/>
</dbReference>
<dbReference type="InterPro" id="IPR001932">
    <property type="entry name" value="PPM-type_phosphatase-like_dom"/>
</dbReference>
<dbReference type="OrthoDB" id="341868at2"/>
<keyword evidence="5" id="KW-1185">Reference proteome</keyword>
<dbReference type="InterPro" id="IPR052016">
    <property type="entry name" value="Bact_Sigma-Reg"/>
</dbReference>
<evidence type="ECO:0000259" key="2">
    <source>
        <dbReference type="Pfam" id="PF07228"/>
    </source>
</evidence>
<dbReference type="AlphaFoldDB" id="A0A345SSD0"/>
<dbReference type="KEGG" id="stri:C7M71_003285"/>
<feature type="domain" description="PPM-type phosphatase" evidence="2">
    <location>
        <begin position="186"/>
        <end position="296"/>
    </location>
</feature>
<organism evidence="4 5">
    <name type="scientific">Peterkaempfera bronchialis</name>
    <dbReference type="NCBI Taxonomy" id="2126346"/>
    <lineage>
        <taxon>Bacteria</taxon>
        <taxon>Bacillati</taxon>
        <taxon>Actinomycetota</taxon>
        <taxon>Actinomycetes</taxon>
        <taxon>Kitasatosporales</taxon>
        <taxon>Streptomycetaceae</taxon>
        <taxon>Peterkaempfera</taxon>
    </lineage>
</organism>
<name>A0A345SSD0_9ACTN</name>
<feature type="domain" description="PAS fold-3" evidence="3">
    <location>
        <begin position="38"/>
        <end position="118"/>
    </location>
</feature>
<gene>
    <name evidence="4" type="ORF">C7M71_003285</name>
</gene>
<dbReference type="Proteomes" id="UP000249340">
    <property type="component" value="Chromosome"/>
</dbReference>
<evidence type="ECO:0000256" key="1">
    <source>
        <dbReference type="ARBA" id="ARBA00022801"/>
    </source>
</evidence>
<dbReference type="Pfam" id="PF08447">
    <property type="entry name" value="PAS_3"/>
    <property type="match status" value="1"/>
</dbReference>
<evidence type="ECO:0008006" key="6">
    <source>
        <dbReference type="Google" id="ProtNLM"/>
    </source>
</evidence>
<dbReference type="Pfam" id="PF07228">
    <property type="entry name" value="SpoIIE"/>
    <property type="match status" value="1"/>
</dbReference>
<dbReference type="SUPFAM" id="SSF55785">
    <property type="entry name" value="PYP-like sensor domain (PAS domain)"/>
    <property type="match status" value="1"/>
</dbReference>
<dbReference type="InterPro" id="IPR035965">
    <property type="entry name" value="PAS-like_dom_sf"/>
</dbReference>
<dbReference type="RefSeq" id="WP_114914151.1">
    <property type="nucleotide sequence ID" value="NZ_CP031264.1"/>
</dbReference>
<dbReference type="PANTHER" id="PTHR43156:SF2">
    <property type="entry name" value="STAGE II SPORULATION PROTEIN E"/>
    <property type="match status" value="1"/>
</dbReference>
<reference evidence="5" key="1">
    <citation type="submission" date="2018-07" db="EMBL/GenBank/DDBJ databases">
        <title>Streptacidiphilus bronchialis DSM 106435 chromosome.</title>
        <authorList>
            <person name="Batra D."/>
            <person name="Gulvik C.A."/>
        </authorList>
    </citation>
    <scope>NUCLEOTIDE SEQUENCE [LARGE SCALE GENOMIC DNA]</scope>
    <source>
        <strain evidence="5">DSM 106435</strain>
    </source>
</reference>
<dbReference type="EMBL" id="CP031264">
    <property type="protein sequence ID" value="AXI76635.1"/>
    <property type="molecule type" value="Genomic_DNA"/>
</dbReference>
<dbReference type="Gene3D" id="3.30.450.20">
    <property type="entry name" value="PAS domain"/>
    <property type="match status" value="1"/>
</dbReference>
<evidence type="ECO:0000259" key="3">
    <source>
        <dbReference type="Pfam" id="PF08447"/>
    </source>
</evidence>
<keyword evidence="1" id="KW-0378">Hydrolase</keyword>
<evidence type="ECO:0000313" key="5">
    <source>
        <dbReference type="Proteomes" id="UP000249340"/>
    </source>
</evidence>
<evidence type="ECO:0000313" key="4">
    <source>
        <dbReference type="EMBL" id="AXI76635.1"/>
    </source>
</evidence>
<dbReference type="InterPro" id="IPR013655">
    <property type="entry name" value="PAS_fold_3"/>
</dbReference>
<sequence length="357" mass="35929">MHPAAHPDHPAVLGDGPGAVAAPYAPGIAVWDLTTDEVHWSPEVFALFGRDRTAGALTLDQLPAYLLPDDQLPVQGMVTAALVDGRALRGEFRVVRPDGTVRAVRCTGGPVIGPDGHAESLRLSLRDAGGAWPLSDRAAAASARPVAAPAAAVPDLAVRGPADTASGWCDALPLPGGGALLALGSGAAESAMLRDALRGMAMTGAGPAVMLGLLDRLLRQCGGSTPVAALCCRYEPGEPPALAWGQAGLRPPLLFRDGRVQPTAAEDASGAPLGGTAEPGYGERRTALRPGDVVLCWAGDAGEAEAAAVEALGPRLGAARTAADCADLALDLLGQGSGSDSAEAHPGGVRLVALRLG</sequence>
<proteinExistence type="predicted"/>
<dbReference type="CDD" id="cd00130">
    <property type="entry name" value="PAS"/>
    <property type="match status" value="1"/>
</dbReference>
<accession>A0A345SSD0</accession>
<protein>
    <recommendedName>
        <fullName evidence="6">PPM-type phosphatase domain-containing protein</fullName>
    </recommendedName>
</protein>
<dbReference type="InterPro" id="IPR036457">
    <property type="entry name" value="PPM-type-like_dom_sf"/>
</dbReference>